<keyword evidence="2" id="KW-0812">Transmembrane</keyword>
<evidence type="ECO:0000256" key="2">
    <source>
        <dbReference type="SAM" id="Phobius"/>
    </source>
</evidence>
<dbReference type="Proteomes" id="UP000002035">
    <property type="component" value="Unassembled WGS sequence"/>
</dbReference>
<evidence type="ECO:0000256" key="1">
    <source>
        <dbReference type="SAM" id="MobiDB-lite"/>
    </source>
</evidence>
<protein>
    <submittedName>
        <fullName evidence="3">Uncharacterized protein</fullName>
    </submittedName>
</protein>
<keyword evidence="2" id="KW-0472">Membrane</keyword>
<feature type="transmembrane region" description="Helical" evidence="2">
    <location>
        <begin position="187"/>
        <end position="206"/>
    </location>
</feature>
<dbReference type="RefSeq" id="XP_002850725.1">
    <property type="nucleotide sequence ID" value="XM_002850679.1"/>
</dbReference>
<evidence type="ECO:0000313" key="3">
    <source>
        <dbReference type="EMBL" id="EEQ27941.1"/>
    </source>
</evidence>
<feature type="region of interest" description="Disordered" evidence="1">
    <location>
        <begin position="1"/>
        <end position="24"/>
    </location>
</feature>
<reference evidence="4" key="1">
    <citation type="journal article" date="2012" name="MBio">
        <title>Comparative genome analysis of Trichophyton rubrum and related dermatophytes reveals candidate genes involved in infection.</title>
        <authorList>
            <person name="Martinez D.A."/>
            <person name="Oliver B.G."/>
            <person name="Graeser Y."/>
            <person name="Goldberg J.M."/>
            <person name="Li W."/>
            <person name="Martinez-Rossi N.M."/>
            <person name="Monod M."/>
            <person name="Shelest E."/>
            <person name="Barton R.C."/>
            <person name="Birch E."/>
            <person name="Brakhage A.A."/>
            <person name="Chen Z."/>
            <person name="Gurr S.J."/>
            <person name="Heiman D."/>
            <person name="Heitman J."/>
            <person name="Kosti I."/>
            <person name="Rossi A."/>
            <person name="Saif S."/>
            <person name="Samalova M."/>
            <person name="Saunders C.W."/>
            <person name="Shea T."/>
            <person name="Summerbell R.C."/>
            <person name="Xu J."/>
            <person name="Young S."/>
            <person name="Zeng Q."/>
            <person name="Birren B.W."/>
            <person name="Cuomo C.A."/>
            <person name="White T.C."/>
        </authorList>
    </citation>
    <scope>NUCLEOTIDE SEQUENCE [LARGE SCALE GENOMIC DNA]</scope>
    <source>
        <strain evidence="4">ATCC MYA-4605 / CBS 113480</strain>
    </source>
</reference>
<feature type="transmembrane region" description="Helical" evidence="2">
    <location>
        <begin position="312"/>
        <end position="331"/>
    </location>
</feature>
<evidence type="ECO:0000313" key="4">
    <source>
        <dbReference type="Proteomes" id="UP000002035"/>
    </source>
</evidence>
<feature type="compositionally biased region" description="Polar residues" evidence="1">
    <location>
        <begin position="1"/>
        <end position="11"/>
    </location>
</feature>
<dbReference type="OMA" id="YLLTTFY"/>
<feature type="transmembrane region" description="Helical" evidence="2">
    <location>
        <begin position="343"/>
        <end position="364"/>
    </location>
</feature>
<keyword evidence="2" id="KW-1133">Transmembrane helix</keyword>
<dbReference type="HOGENOM" id="CLU_042059_1_0_1"/>
<proteinExistence type="predicted"/>
<feature type="transmembrane region" description="Helical" evidence="2">
    <location>
        <begin position="118"/>
        <end position="137"/>
    </location>
</feature>
<feature type="transmembrane region" description="Helical" evidence="2">
    <location>
        <begin position="143"/>
        <end position="162"/>
    </location>
</feature>
<sequence>MGPKSASTTSPGRRGRASTKGVTANTGTKISVEIPKSEDAVAAESSSCLDGALRFILLAVCSLLLSTVLFSLSIPVTKGDLAWTSKRLDSWKDVVVLLAWRVIELAVPWFAGYDAWDALCFIGLIHLPTYSLLLNFYNIRPTTIVTVATITTMSCIIPFSYWRPLSAVHSGSGPAVNRAILSDRLTTIYTTVASTLVYTIALYFSLSTWLPAHLVSHFVGLPDISAAHAGPKGLVSLFLSLLPAGYGSRDLLFVTSASQPQEKKVEQKTIRRRLRSSDSREEQDEQEQQEESCFASLYKKGWLGLPPSLRTLISRSVALALMTLANTFVQLGGTISGVEPKGALGWGAIWSLATLINTGLYAWIQEANGM</sequence>
<organism evidence="3 4">
    <name type="scientific">Arthroderma otae (strain ATCC MYA-4605 / CBS 113480)</name>
    <name type="common">Microsporum canis</name>
    <dbReference type="NCBI Taxonomy" id="554155"/>
    <lineage>
        <taxon>Eukaryota</taxon>
        <taxon>Fungi</taxon>
        <taxon>Dikarya</taxon>
        <taxon>Ascomycota</taxon>
        <taxon>Pezizomycotina</taxon>
        <taxon>Eurotiomycetes</taxon>
        <taxon>Eurotiomycetidae</taxon>
        <taxon>Onygenales</taxon>
        <taxon>Arthrodermataceae</taxon>
        <taxon>Microsporum</taxon>
    </lineage>
</organism>
<dbReference type="OrthoDB" id="5394254at2759"/>
<dbReference type="eggNOG" id="ENOG502RZT9">
    <property type="taxonomic scope" value="Eukaryota"/>
</dbReference>
<dbReference type="VEuPathDB" id="FungiDB:MCYG_00829"/>
<dbReference type="EMBL" id="DS995701">
    <property type="protein sequence ID" value="EEQ27941.1"/>
    <property type="molecule type" value="Genomic_DNA"/>
</dbReference>
<accession>C5FDG7</accession>
<feature type="transmembrane region" description="Helical" evidence="2">
    <location>
        <begin position="55"/>
        <end position="74"/>
    </location>
</feature>
<feature type="region of interest" description="Disordered" evidence="1">
    <location>
        <begin position="264"/>
        <end position="288"/>
    </location>
</feature>
<gene>
    <name evidence="3" type="ORF">MCYG_00829</name>
</gene>
<dbReference type="AlphaFoldDB" id="C5FDG7"/>
<name>C5FDG7_ARTOC</name>
<keyword evidence="4" id="KW-1185">Reference proteome</keyword>
<dbReference type="GeneID" id="9226655"/>
<feature type="compositionally biased region" description="Basic and acidic residues" evidence="1">
    <location>
        <begin position="264"/>
        <end position="280"/>
    </location>
</feature>